<comment type="function">
    <text evidence="9">Essential subunit of the Sec protein translocation channel SecYEG. Clamps together the 2 halves of SecY. May contact the channel plug during translocation.</text>
</comment>
<keyword evidence="2 9" id="KW-0813">Transport</keyword>
<keyword evidence="5 9" id="KW-0653">Protein transport</keyword>
<comment type="caution">
    <text evidence="11">The sequence shown here is derived from an EMBL/GenBank/DDBJ whole genome shotgun (WGS) entry which is preliminary data.</text>
</comment>
<evidence type="ECO:0000256" key="3">
    <source>
        <dbReference type="ARBA" id="ARBA00022475"/>
    </source>
</evidence>
<evidence type="ECO:0000256" key="10">
    <source>
        <dbReference type="SAM" id="MobiDB-lite"/>
    </source>
</evidence>
<dbReference type="Pfam" id="PF00584">
    <property type="entry name" value="SecE"/>
    <property type="match status" value="1"/>
</dbReference>
<keyword evidence="12" id="KW-1185">Reference proteome</keyword>
<dbReference type="InterPro" id="IPR038379">
    <property type="entry name" value="SecE_sf"/>
</dbReference>
<evidence type="ECO:0000313" key="11">
    <source>
        <dbReference type="EMBL" id="TYT74782.1"/>
    </source>
</evidence>
<keyword evidence="6 9" id="KW-1133">Transmembrane helix</keyword>
<dbReference type="NCBIfam" id="TIGR00964">
    <property type="entry name" value="secE_bact"/>
    <property type="match status" value="1"/>
</dbReference>
<dbReference type="EMBL" id="VDMB01000008">
    <property type="protein sequence ID" value="TYT74782.1"/>
    <property type="molecule type" value="Genomic_DNA"/>
</dbReference>
<comment type="subunit">
    <text evidence="9">Component of the Sec protein translocase complex. Heterotrimer consisting of SecY, SecE and SecG subunits. The heterotrimers can form oligomers, although 1 heterotrimer is thought to be able to translocate proteins. Interacts with the ribosome. Interacts with SecDF, and other proteins may be involved. Interacts with SecA.</text>
</comment>
<accession>A0A5Q4VET7</accession>
<dbReference type="GO" id="GO:0008320">
    <property type="term" value="F:protein transmembrane transporter activity"/>
    <property type="evidence" value="ECO:0007669"/>
    <property type="project" value="UniProtKB-UniRule"/>
</dbReference>
<evidence type="ECO:0000256" key="8">
    <source>
        <dbReference type="ARBA" id="ARBA00023136"/>
    </source>
</evidence>
<feature type="compositionally biased region" description="Basic residues" evidence="10">
    <location>
        <begin position="1"/>
        <end position="20"/>
    </location>
</feature>
<dbReference type="OrthoDB" id="9812738at2"/>
<dbReference type="PANTHER" id="PTHR33910:SF1">
    <property type="entry name" value="PROTEIN TRANSLOCASE SUBUNIT SECE"/>
    <property type="match status" value="1"/>
</dbReference>
<dbReference type="PROSITE" id="PS01067">
    <property type="entry name" value="SECE_SEC61G"/>
    <property type="match status" value="1"/>
</dbReference>
<sequence length="130" mass="14256">MGRLLKKKTDKQVQKKKLKLKAGQDENAESPSENVKPHKSGEISISQADKASKTPQGSRSVAKPDKKTAVTKGLEFFQEARAELSKVVWPSRQQAMASTGVVIVLVLILSFFLGVADAVLTRLVRLALNW</sequence>
<dbReference type="PRINTS" id="PR01650">
    <property type="entry name" value="SECETRNLCASE"/>
</dbReference>
<evidence type="ECO:0000256" key="5">
    <source>
        <dbReference type="ARBA" id="ARBA00022927"/>
    </source>
</evidence>
<evidence type="ECO:0000256" key="9">
    <source>
        <dbReference type="HAMAP-Rule" id="MF_00422"/>
    </source>
</evidence>
<dbReference type="GO" id="GO:0065002">
    <property type="term" value="P:intracellular protein transmembrane transport"/>
    <property type="evidence" value="ECO:0007669"/>
    <property type="project" value="UniProtKB-UniRule"/>
</dbReference>
<evidence type="ECO:0000313" key="12">
    <source>
        <dbReference type="Proteomes" id="UP000321899"/>
    </source>
</evidence>
<dbReference type="Gene3D" id="1.20.5.1030">
    <property type="entry name" value="Preprotein translocase secy subunit"/>
    <property type="match status" value="1"/>
</dbReference>
<evidence type="ECO:0000256" key="2">
    <source>
        <dbReference type="ARBA" id="ARBA00022448"/>
    </source>
</evidence>
<dbReference type="RefSeq" id="WP_139448061.1">
    <property type="nucleotide sequence ID" value="NZ_VDMB01000008.1"/>
</dbReference>
<name>A0A5Q4VET7_9BACT</name>
<keyword evidence="7 9" id="KW-0811">Translocation</keyword>
<dbReference type="GO" id="GO:0043952">
    <property type="term" value="P:protein transport by the Sec complex"/>
    <property type="evidence" value="ECO:0007669"/>
    <property type="project" value="UniProtKB-UniRule"/>
</dbReference>
<evidence type="ECO:0000256" key="7">
    <source>
        <dbReference type="ARBA" id="ARBA00023010"/>
    </source>
</evidence>
<dbReference type="Proteomes" id="UP000321899">
    <property type="component" value="Unassembled WGS sequence"/>
</dbReference>
<keyword evidence="3 9" id="KW-1003">Cell membrane</keyword>
<dbReference type="GO" id="GO:0006605">
    <property type="term" value="P:protein targeting"/>
    <property type="evidence" value="ECO:0007669"/>
    <property type="project" value="UniProtKB-UniRule"/>
</dbReference>
<gene>
    <name evidence="9 11" type="primary">secE</name>
    <name evidence="11" type="ORF">FIM25_07965</name>
</gene>
<dbReference type="AlphaFoldDB" id="A0A5Q4VET7"/>
<keyword evidence="4 9" id="KW-0812">Transmembrane</keyword>
<comment type="similarity">
    <text evidence="9">Belongs to the SecE/SEC61-gamma family.</text>
</comment>
<evidence type="ECO:0000256" key="1">
    <source>
        <dbReference type="ARBA" id="ARBA00004370"/>
    </source>
</evidence>
<evidence type="ECO:0000256" key="4">
    <source>
        <dbReference type="ARBA" id="ARBA00022692"/>
    </source>
</evidence>
<protein>
    <recommendedName>
        <fullName evidence="9">Protein translocase subunit SecE</fullName>
    </recommendedName>
</protein>
<dbReference type="GO" id="GO:0005886">
    <property type="term" value="C:plasma membrane"/>
    <property type="evidence" value="ECO:0007669"/>
    <property type="project" value="UniProtKB-SubCell"/>
</dbReference>
<feature type="compositionally biased region" description="Polar residues" evidence="10">
    <location>
        <begin position="43"/>
        <end position="59"/>
    </location>
</feature>
<dbReference type="InterPro" id="IPR001901">
    <property type="entry name" value="Translocase_SecE/Sec61-g"/>
</dbReference>
<comment type="subcellular location">
    <subcellularLocation>
        <location evidence="9">Cell membrane</location>
        <topology evidence="9">Single-pass membrane protein</topology>
    </subcellularLocation>
    <subcellularLocation>
        <location evidence="1">Membrane</location>
    </subcellularLocation>
</comment>
<dbReference type="InterPro" id="IPR005807">
    <property type="entry name" value="SecE_bac"/>
</dbReference>
<dbReference type="GO" id="GO:0009306">
    <property type="term" value="P:protein secretion"/>
    <property type="evidence" value="ECO:0007669"/>
    <property type="project" value="UniProtKB-UniRule"/>
</dbReference>
<evidence type="ECO:0000256" key="6">
    <source>
        <dbReference type="ARBA" id="ARBA00022989"/>
    </source>
</evidence>
<feature type="region of interest" description="Disordered" evidence="10">
    <location>
        <begin position="1"/>
        <end position="67"/>
    </location>
</feature>
<proteinExistence type="inferred from homology"/>
<organism evidence="11 12">
    <name type="scientific">Desulfobotulus mexicanus</name>
    <dbReference type="NCBI Taxonomy" id="2586642"/>
    <lineage>
        <taxon>Bacteria</taxon>
        <taxon>Pseudomonadati</taxon>
        <taxon>Thermodesulfobacteriota</taxon>
        <taxon>Desulfobacteria</taxon>
        <taxon>Desulfobacterales</taxon>
        <taxon>Desulfobacteraceae</taxon>
        <taxon>Desulfobotulus</taxon>
    </lineage>
</organism>
<dbReference type="HAMAP" id="MF_00422">
    <property type="entry name" value="SecE"/>
    <property type="match status" value="1"/>
</dbReference>
<feature type="transmembrane region" description="Helical" evidence="9">
    <location>
        <begin position="95"/>
        <end position="116"/>
    </location>
</feature>
<dbReference type="PANTHER" id="PTHR33910">
    <property type="entry name" value="PROTEIN TRANSLOCASE SUBUNIT SECE"/>
    <property type="match status" value="1"/>
</dbReference>
<keyword evidence="8 9" id="KW-0472">Membrane</keyword>
<reference evidence="11 12" key="1">
    <citation type="submission" date="2019-06" db="EMBL/GenBank/DDBJ databases">
        <title>Desulfobotulus mexicanus sp. nov., a novel sulfate-reducing bacterium isolated from the sediment of an alkaline crater lake in Mexico.</title>
        <authorList>
            <person name="Hirschler-Rea A."/>
        </authorList>
    </citation>
    <scope>NUCLEOTIDE SEQUENCE [LARGE SCALE GENOMIC DNA]</scope>
    <source>
        <strain evidence="11 12">PAR22N</strain>
    </source>
</reference>